<comment type="caution">
    <text evidence="9">The sequence shown here is derived from an EMBL/GenBank/DDBJ whole genome shotgun (WGS) entry which is preliminary data.</text>
</comment>
<comment type="subcellular location">
    <subcellularLocation>
        <location evidence="1">Cell membrane</location>
        <topology evidence="1">Multi-pass membrane protein</topology>
    </subcellularLocation>
</comment>
<keyword evidence="5 7" id="KW-1133">Transmembrane helix</keyword>
<evidence type="ECO:0000256" key="1">
    <source>
        <dbReference type="ARBA" id="ARBA00004651"/>
    </source>
</evidence>
<dbReference type="SUPFAM" id="SSF103473">
    <property type="entry name" value="MFS general substrate transporter"/>
    <property type="match status" value="1"/>
</dbReference>
<dbReference type="GO" id="GO:0005886">
    <property type="term" value="C:plasma membrane"/>
    <property type="evidence" value="ECO:0007669"/>
    <property type="project" value="UniProtKB-SubCell"/>
</dbReference>
<feature type="transmembrane region" description="Helical" evidence="7">
    <location>
        <begin position="100"/>
        <end position="121"/>
    </location>
</feature>
<evidence type="ECO:0000256" key="2">
    <source>
        <dbReference type="ARBA" id="ARBA00022448"/>
    </source>
</evidence>
<evidence type="ECO:0000256" key="4">
    <source>
        <dbReference type="ARBA" id="ARBA00022692"/>
    </source>
</evidence>
<feature type="transmembrane region" description="Helical" evidence="7">
    <location>
        <begin position="288"/>
        <end position="307"/>
    </location>
</feature>
<evidence type="ECO:0000256" key="6">
    <source>
        <dbReference type="ARBA" id="ARBA00023136"/>
    </source>
</evidence>
<feature type="transmembrane region" description="Helical" evidence="7">
    <location>
        <begin position="78"/>
        <end position="94"/>
    </location>
</feature>
<name>A0A5C6D7K2_9BACT</name>
<accession>A0A5C6D7K2</accession>
<dbReference type="EMBL" id="SJPY01000015">
    <property type="protein sequence ID" value="TWU33173.1"/>
    <property type="molecule type" value="Genomic_DNA"/>
</dbReference>
<proteinExistence type="predicted"/>
<feature type="transmembrane region" description="Helical" evidence="7">
    <location>
        <begin position="12"/>
        <end position="34"/>
    </location>
</feature>
<dbReference type="AlphaFoldDB" id="A0A5C6D7K2"/>
<dbReference type="PANTHER" id="PTHR23522:SF4">
    <property type="entry name" value="NUCLEOSIDE PERMEASE NUPG-RELATED"/>
    <property type="match status" value="1"/>
</dbReference>
<sequence>MTPIKIRLSIMMFLQFFVWGAFFVPLGSYLGVIFRGSDDLNTIIGGVYSTQTWAAVFAPLIVGFIADRLFNKERINGVLQLIGAGMLWWCSTITESPVQFYWVMMAFFLCYMPTMALVNAISFQNLDSIENDFPKVRLWGTIGWIVSGLVVSQSMFGLFPIPLLPGVTDAGSSALPLKLASVVGLVYGLYSFTLPASPPQDAGKPNSIAKVLGLDAIRLFKNPSYAVFALCSFLICIPLAFYYARTYEFVSNMAFGDRSAGVMALGQVSELFFMALVPFFLRRLGVKMMLIVGMMAWAVRYAVFGLMPLNPAFLIFGIVLHGVCYDFFFVTGQLYTDRVAPKEIRTSAQALLGLLTYGAGMLVGNLIHGRWGDHIGLDPTTTEGWLAGARQFWLLPAGLAVAVSVLFLFTFWDRPDVEAMTATDNDADADAVAT</sequence>
<evidence type="ECO:0000313" key="9">
    <source>
        <dbReference type="EMBL" id="TWU33173.1"/>
    </source>
</evidence>
<dbReference type="Pfam" id="PF03825">
    <property type="entry name" value="Nuc_H_symport"/>
    <property type="match status" value="1"/>
</dbReference>
<dbReference type="OrthoDB" id="9783013at2"/>
<evidence type="ECO:0000259" key="8">
    <source>
        <dbReference type="PROSITE" id="PS50850"/>
    </source>
</evidence>
<organism evidence="9 10">
    <name type="scientific">Novipirellula aureliae</name>
    <dbReference type="NCBI Taxonomy" id="2527966"/>
    <lineage>
        <taxon>Bacteria</taxon>
        <taxon>Pseudomonadati</taxon>
        <taxon>Planctomycetota</taxon>
        <taxon>Planctomycetia</taxon>
        <taxon>Pirellulales</taxon>
        <taxon>Pirellulaceae</taxon>
        <taxon>Novipirellula</taxon>
    </lineage>
</organism>
<keyword evidence="4 7" id="KW-0812">Transmembrane</keyword>
<evidence type="ECO:0000256" key="3">
    <source>
        <dbReference type="ARBA" id="ARBA00022475"/>
    </source>
</evidence>
<dbReference type="PANTHER" id="PTHR23522">
    <property type="entry name" value="BLL5896 PROTEIN"/>
    <property type="match status" value="1"/>
</dbReference>
<feature type="domain" description="Major facilitator superfamily (MFS) profile" evidence="8">
    <location>
        <begin position="224"/>
        <end position="434"/>
    </location>
</feature>
<feature type="transmembrane region" description="Helical" evidence="7">
    <location>
        <begin position="391"/>
        <end position="412"/>
    </location>
</feature>
<gene>
    <name evidence="9" type="primary">yegT</name>
    <name evidence="9" type="ORF">Q31b_57810</name>
</gene>
<dbReference type="InterPro" id="IPR036259">
    <property type="entry name" value="MFS_trans_sf"/>
</dbReference>
<dbReference type="RefSeq" id="WP_146602825.1">
    <property type="nucleotide sequence ID" value="NZ_SJPY01000015.1"/>
</dbReference>
<dbReference type="InterPro" id="IPR020846">
    <property type="entry name" value="MFS_dom"/>
</dbReference>
<protein>
    <submittedName>
        <fullName evidence="9">Putative nucleoside transporter YegT</fullName>
    </submittedName>
</protein>
<feature type="transmembrane region" description="Helical" evidence="7">
    <location>
        <begin position="225"/>
        <end position="244"/>
    </location>
</feature>
<dbReference type="Gene3D" id="1.20.1250.20">
    <property type="entry name" value="MFS general substrate transporter like domains"/>
    <property type="match status" value="2"/>
</dbReference>
<dbReference type="GO" id="GO:0015213">
    <property type="term" value="F:uridine transmembrane transporter activity"/>
    <property type="evidence" value="ECO:0007669"/>
    <property type="project" value="TreeGrafter"/>
</dbReference>
<evidence type="ECO:0000313" key="10">
    <source>
        <dbReference type="Proteomes" id="UP000315471"/>
    </source>
</evidence>
<dbReference type="Proteomes" id="UP000315471">
    <property type="component" value="Unassembled WGS sequence"/>
</dbReference>
<evidence type="ECO:0000256" key="7">
    <source>
        <dbReference type="SAM" id="Phobius"/>
    </source>
</evidence>
<feature type="transmembrane region" description="Helical" evidence="7">
    <location>
        <begin position="142"/>
        <end position="163"/>
    </location>
</feature>
<keyword evidence="3" id="KW-1003">Cell membrane</keyword>
<keyword evidence="6 7" id="KW-0472">Membrane</keyword>
<dbReference type="PROSITE" id="PS50850">
    <property type="entry name" value="MFS"/>
    <property type="match status" value="1"/>
</dbReference>
<reference evidence="9 10" key="1">
    <citation type="submission" date="2019-02" db="EMBL/GenBank/DDBJ databases">
        <title>Deep-cultivation of Planctomycetes and their phenomic and genomic characterization uncovers novel biology.</title>
        <authorList>
            <person name="Wiegand S."/>
            <person name="Jogler M."/>
            <person name="Boedeker C."/>
            <person name="Pinto D."/>
            <person name="Vollmers J."/>
            <person name="Rivas-Marin E."/>
            <person name="Kohn T."/>
            <person name="Peeters S.H."/>
            <person name="Heuer A."/>
            <person name="Rast P."/>
            <person name="Oberbeckmann S."/>
            <person name="Bunk B."/>
            <person name="Jeske O."/>
            <person name="Meyerdierks A."/>
            <person name="Storesund J.E."/>
            <person name="Kallscheuer N."/>
            <person name="Luecker S."/>
            <person name="Lage O.M."/>
            <person name="Pohl T."/>
            <person name="Merkel B.J."/>
            <person name="Hornburger P."/>
            <person name="Mueller R.-W."/>
            <person name="Bruemmer F."/>
            <person name="Labrenz M."/>
            <person name="Spormann A.M."/>
            <person name="Op Den Camp H."/>
            <person name="Overmann J."/>
            <person name="Amann R."/>
            <person name="Jetten M.S.M."/>
            <person name="Mascher T."/>
            <person name="Medema M.H."/>
            <person name="Devos D.P."/>
            <person name="Kaster A.-K."/>
            <person name="Ovreas L."/>
            <person name="Rohde M."/>
            <person name="Galperin M.Y."/>
            <person name="Jogler C."/>
        </authorList>
    </citation>
    <scope>NUCLEOTIDE SEQUENCE [LARGE SCALE GENOMIC DNA]</scope>
    <source>
        <strain evidence="9 10">Q31b</strain>
    </source>
</reference>
<feature type="transmembrane region" description="Helical" evidence="7">
    <location>
        <begin position="175"/>
        <end position="194"/>
    </location>
</feature>
<keyword evidence="10" id="KW-1185">Reference proteome</keyword>
<feature type="transmembrane region" description="Helical" evidence="7">
    <location>
        <begin position="313"/>
        <end position="336"/>
    </location>
</feature>
<dbReference type="GO" id="GO:0015212">
    <property type="term" value="F:cytidine transmembrane transporter activity"/>
    <property type="evidence" value="ECO:0007669"/>
    <property type="project" value="TreeGrafter"/>
</dbReference>
<dbReference type="InterPro" id="IPR004740">
    <property type="entry name" value="Nuc_H_symport"/>
</dbReference>
<feature type="transmembrane region" description="Helical" evidence="7">
    <location>
        <begin position="264"/>
        <end position="281"/>
    </location>
</feature>
<feature type="transmembrane region" description="Helical" evidence="7">
    <location>
        <begin position="46"/>
        <end position="66"/>
    </location>
</feature>
<feature type="transmembrane region" description="Helical" evidence="7">
    <location>
        <begin position="348"/>
        <end position="371"/>
    </location>
</feature>
<evidence type="ECO:0000256" key="5">
    <source>
        <dbReference type="ARBA" id="ARBA00022989"/>
    </source>
</evidence>
<keyword evidence="2" id="KW-0813">Transport</keyword>